<dbReference type="GO" id="GO:0016491">
    <property type="term" value="F:oxidoreductase activity"/>
    <property type="evidence" value="ECO:0007669"/>
    <property type="project" value="UniProtKB-KW"/>
</dbReference>
<dbReference type="PANTHER" id="PTHR30352">
    <property type="entry name" value="PYRUVATE FORMATE-LYASE-ACTIVATING ENZYME"/>
    <property type="match status" value="1"/>
</dbReference>
<evidence type="ECO:0000256" key="7">
    <source>
        <dbReference type="ARBA" id="ARBA00023004"/>
    </source>
</evidence>
<dbReference type="PIRSF" id="PIRSF000371">
    <property type="entry name" value="PFL_act_enz"/>
    <property type="match status" value="1"/>
</dbReference>
<comment type="similarity">
    <text evidence="2">Belongs to the organic radical-activating enzymes family.</text>
</comment>
<dbReference type="InterPro" id="IPR040074">
    <property type="entry name" value="BssD/PflA/YjjW"/>
</dbReference>
<dbReference type="SUPFAM" id="SSF102114">
    <property type="entry name" value="Radical SAM enzymes"/>
    <property type="match status" value="1"/>
</dbReference>
<evidence type="ECO:0000256" key="2">
    <source>
        <dbReference type="ARBA" id="ARBA00009777"/>
    </source>
</evidence>
<dbReference type="InterPro" id="IPR058240">
    <property type="entry name" value="rSAM_sf"/>
</dbReference>
<dbReference type="GO" id="GO:0051539">
    <property type="term" value="F:4 iron, 4 sulfur cluster binding"/>
    <property type="evidence" value="ECO:0007669"/>
    <property type="project" value="UniProtKB-KW"/>
</dbReference>
<dbReference type="InterPro" id="IPR017896">
    <property type="entry name" value="4Fe4S_Fe-S-bd"/>
</dbReference>
<dbReference type="Proteomes" id="UP000016491">
    <property type="component" value="Unassembled WGS sequence"/>
</dbReference>
<dbReference type="PROSITE" id="PS00198">
    <property type="entry name" value="4FE4S_FER_1"/>
    <property type="match status" value="1"/>
</dbReference>
<dbReference type="Gene3D" id="3.20.20.70">
    <property type="entry name" value="Aldolase class I"/>
    <property type="match status" value="1"/>
</dbReference>
<keyword evidence="5" id="KW-0479">Metal-binding</keyword>
<evidence type="ECO:0000259" key="10">
    <source>
        <dbReference type="PROSITE" id="PS51379"/>
    </source>
</evidence>
<dbReference type="InterPro" id="IPR017900">
    <property type="entry name" value="4Fe4S_Fe_S_CS"/>
</dbReference>
<keyword evidence="8" id="KW-0411">Iron-sulfur</keyword>
<dbReference type="PROSITE" id="PS51379">
    <property type="entry name" value="4FE4S_FER_2"/>
    <property type="match status" value="1"/>
</dbReference>
<evidence type="ECO:0000256" key="1">
    <source>
        <dbReference type="ARBA" id="ARBA00001966"/>
    </source>
</evidence>
<keyword evidence="6" id="KW-0560">Oxidoreductase</keyword>
<comment type="cofactor">
    <cofactor evidence="1">
        <name>[4Fe-4S] cluster</name>
        <dbReference type="ChEBI" id="CHEBI:49883"/>
    </cofactor>
</comment>
<protein>
    <submittedName>
        <fullName evidence="12">[benzylsuccinate synthase]-activating enzyme</fullName>
    </submittedName>
</protein>
<sequence>MIMKANIFNIQRFSIHDGPGIRTVVFFKGCPLRCPWCSNPESQHRPPQILWDKKKCFYGHLCEVKCPAGCLNFENNNLVFSADNCTGCKSCITQCPGKALTFVGNMMELDEVMEEVLKDMDFYQESKGGVTLSGGEVLVQPDFAAALLKKCKENGIHTALETTAFSTPLVFSKVLANTDLLLLDIKHYNDREHIKYTGVSNQSILENLDFAVTMKVPVVARIPVIPSVNNTIQDAKEFVKLLKEHRVDTVNLLPFHQFGEKKYEELQVPYQLKDVKALRPEDMTEYYNVFKNAGLNVSM</sequence>
<name>A0ABC9TWQ6_CLOSY</name>
<comment type="caution">
    <text evidence="12">The sequence shown here is derived from an EMBL/GenBank/DDBJ whole genome shotgun (WGS) entry which is preliminary data.</text>
</comment>
<dbReference type="AlphaFoldDB" id="A0ABC9TWQ6"/>
<keyword evidence="7" id="KW-0408">Iron</keyword>
<accession>A0ABC9TWQ6</accession>
<keyword evidence="4" id="KW-0949">S-adenosyl-L-methionine</keyword>
<dbReference type="Pfam" id="PF00037">
    <property type="entry name" value="Fer4"/>
    <property type="match status" value="1"/>
</dbReference>
<gene>
    <name evidence="12" type="ORF">CLOSYM_02744</name>
</gene>
<dbReference type="GO" id="GO:0046872">
    <property type="term" value="F:metal ion binding"/>
    <property type="evidence" value="ECO:0007669"/>
    <property type="project" value="UniProtKB-KW"/>
</dbReference>
<organism evidence="12 13">
    <name type="scientific">[Clostridium] symbiosum ATCC 14940</name>
    <dbReference type="NCBI Taxonomy" id="411472"/>
    <lineage>
        <taxon>Bacteria</taxon>
        <taxon>Bacillati</taxon>
        <taxon>Bacillota</taxon>
        <taxon>Clostridia</taxon>
        <taxon>Lachnospirales</taxon>
        <taxon>Lachnospiraceae</taxon>
        <taxon>Otoolea</taxon>
    </lineage>
</organism>
<proteinExistence type="inferred from homology"/>
<comment type="catalytic activity">
    <reaction evidence="9">
        <text>glycyl-[protein] + reduced [flavodoxin] + S-adenosyl-L-methionine = glycin-2-yl radical-[protein] + semiquinone [flavodoxin] + 5'-deoxyadenosine + L-methionine + H(+)</text>
        <dbReference type="Rhea" id="RHEA:61976"/>
        <dbReference type="Rhea" id="RHEA-COMP:10622"/>
        <dbReference type="Rhea" id="RHEA-COMP:14480"/>
        <dbReference type="Rhea" id="RHEA-COMP:15993"/>
        <dbReference type="Rhea" id="RHEA-COMP:15994"/>
        <dbReference type="ChEBI" id="CHEBI:15378"/>
        <dbReference type="ChEBI" id="CHEBI:17319"/>
        <dbReference type="ChEBI" id="CHEBI:29947"/>
        <dbReference type="ChEBI" id="CHEBI:32722"/>
        <dbReference type="ChEBI" id="CHEBI:57618"/>
        <dbReference type="ChEBI" id="CHEBI:57844"/>
        <dbReference type="ChEBI" id="CHEBI:59789"/>
        <dbReference type="ChEBI" id="CHEBI:140311"/>
    </reaction>
</comment>
<evidence type="ECO:0000313" key="12">
    <source>
        <dbReference type="EMBL" id="ERI76258.1"/>
    </source>
</evidence>
<dbReference type="InterPro" id="IPR001989">
    <property type="entry name" value="Radical_activat_CS"/>
</dbReference>
<evidence type="ECO:0000313" key="13">
    <source>
        <dbReference type="Proteomes" id="UP000016491"/>
    </source>
</evidence>
<evidence type="ECO:0000256" key="8">
    <source>
        <dbReference type="ARBA" id="ARBA00023014"/>
    </source>
</evidence>
<evidence type="ECO:0000256" key="5">
    <source>
        <dbReference type="ARBA" id="ARBA00022723"/>
    </source>
</evidence>
<dbReference type="SFLD" id="SFLDG01066">
    <property type="entry name" value="organic_radical-activating_enz"/>
    <property type="match status" value="1"/>
</dbReference>
<dbReference type="CDD" id="cd01335">
    <property type="entry name" value="Radical_SAM"/>
    <property type="match status" value="1"/>
</dbReference>
<dbReference type="EMBL" id="AWSU01000211">
    <property type="protein sequence ID" value="ERI76258.1"/>
    <property type="molecule type" value="Genomic_DNA"/>
</dbReference>
<dbReference type="SUPFAM" id="SSF54862">
    <property type="entry name" value="4Fe-4S ferredoxins"/>
    <property type="match status" value="1"/>
</dbReference>
<reference evidence="12 13" key="1">
    <citation type="submission" date="2013-07" db="EMBL/GenBank/DDBJ databases">
        <authorList>
            <person name="Weinstock G."/>
            <person name="Sodergren E."/>
            <person name="Wylie T."/>
            <person name="Fulton L."/>
            <person name="Fulton R."/>
            <person name="Fronick C."/>
            <person name="O'Laughlin M."/>
            <person name="Godfrey J."/>
            <person name="Miner T."/>
            <person name="Herter B."/>
            <person name="Appelbaum E."/>
            <person name="Cordes M."/>
            <person name="Lek S."/>
            <person name="Wollam A."/>
            <person name="Pepin K.H."/>
            <person name="Palsikar V.B."/>
            <person name="Mitreva M."/>
            <person name="Wilson R.K."/>
        </authorList>
    </citation>
    <scope>NUCLEOTIDE SEQUENCE [LARGE SCALE GENOMIC DNA]</scope>
    <source>
        <strain evidence="12 13">ATCC 14940</strain>
    </source>
</reference>
<evidence type="ECO:0000256" key="6">
    <source>
        <dbReference type="ARBA" id="ARBA00023002"/>
    </source>
</evidence>
<dbReference type="InterPro" id="IPR012839">
    <property type="entry name" value="Organic_radical_activase"/>
</dbReference>
<evidence type="ECO:0000259" key="11">
    <source>
        <dbReference type="PROSITE" id="PS51918"/>
    </source>
</evidence>
<dbReference type="SFLD" id="SFLDG01118">
    <property type="entry name" value="activating_enzymes__group_2"/>
    <property type="match status" value="1"/>
</dbReference>
<dbReference type="Pfam" id="PF04055">
    <property type="entry name" value="Radical_SAM"/>
    <property type="match status" value="1"/>
</dbReference>
<dbReference type="InterPro" id="IPR007197">
    <property type="entry name" value="rSAM"/>
</dbReference>
<dbReference type="SFLD" id="SFLDS00029">
    <property type="entry name" value="Radical_SAM"/>
    <property type="match status" value="1"/>
</dbReference>
<dbReference type="InterPro" id="IPR013785">
    <property type="entry name" value="Aldolase_TIM"/>
</dbReference>
<feature type="domain" description="4Fe-4S ferredoxin-type" evidence="10">
    <location>
        <begin position="76"/>
        <end position="105"/>
    </location>
</feature>
<dbReference type="PROSITE" id="PS01087">
    <property type="entry name" value="RADICAL_ACTIVATING"/>
    <property type="match status" value="1"/>
</dbReference>
<evidence type="ECO:0000256" key="4">
    <source>
        <dbReference type="ARBA" id="ARBA00022691"/>
    </source>
</evidence>
<dbReference type="PANTHER" id="PTHR30352:SF4">
    <property type="entry name" value="PYRUVATE FORMATE-LYASE 2-ACTIVATING ENZYME"/>
    <property type="match status" value="1"/>
</dbReference>
<dbReference type="InterPro" id="IPR034457">
    <property type="entry name" value="Organic_radical-activating"/>
</dbReference>
<dbReference type="PROSITE" id="PS51918">
    <property type="entry name" value="RADICAL_SAM"/>
    <property type="match status" value="1"/>
</dbReference>
<evidence type="ECO:0000256" key="9">
    <source>
        <dbReference type="ARBA" id="ARBA00047365"/>
    </source>
</evidence>
<dbReference type="Pfam" id="PF13353">
    <property type="entry name" value="Fer4_12"/>
    <property type="match status" value="1"/>
</dbReference>
<dbReference type="NCBIfam" id="TIGR02494">
    <property type="entry name" value="PFLE_PFLC"/>
    <property type="match status" value="1"/>
</dbReference>
<evidence type="ECO:0000256" key="3">
    <source>
        <dbReference type="ARBA" id="ARBA00022485"/>
    </source>
</evidence>
<feature type="domain" description="Radical SAM core" evidence="11">
    <location>
        <begin position="16"/>
        <end position="291"/>
    </location>
</feature>
<keyword evidence="3" id="KW-0004">4Fe-4S</keyword>